<evidence type="ECO:0000313" key="12">
    <source>
        <dbReference type="EMBL" id="CAB3726607.1"/>
    </source>
</evidence>
<keyword evidence="4 10" id="KW-0479">Metal-binding</keyword>
<organism evidence="12 13">
    <name type="scientific">Achromobacter piechaudii</name>
    <dbReference type="NCBI Taxonomy" id="72556"/>
    <lineage>
        <taxon>Bacteria</taxon>
        <taxon>Pseudomonadati</taxon>
        <taxon>Pseudomonadota</taxon>
        <taxon>Betaproteobacteria</taxon>
        <taxon>Burkholderiales</taxon>
        <taxon>Alcaligenaceae</taxon>
        <taxon>Achromobacter</taxon>
    </lineage>
</organism>
<keyword evidence="13" id="KW-1185">Reference proteome</keyword>
<comment type="similarity">
    <text evidence="10">Belongs to the CcmE/CycJ family.</text>
</comment>
<accession>A0ABM8L2B3</accession>
<dbReference type="SUPFAM" id="SSF82093">
    <property type="entry name" value="Heme chaperone CcmE"/>
    <property type="match status" value="1"/>
</dbReference>
<keyword evidence="7 10" id="KW-1133">Transmembrane helix</keyword>
<name>A0ABM8L2B3_9BURK</name>
<keyword evidence="10" id="KW-1003">Cell membrane</keyword>
<dbReference type="InterPro" id="IPR036127">
    <property type="entry name" value="CcmE-like_sf"/>
</dbReference>
<dbReference type="HAMAP" id="MF_01959">
    <property type="entry name" value="CcmE"/>
    <property type="match status" value="1"/>
</dbReference>
<evidence type="ECO:0000256" key="6">
    <source>
        <dbReference type="ARBA" id="ARBA00022968"/>
    </source>
</evidence>
<sequence length="171" mass="18060">MSPRKRRAWAIAGGLALLALATALVLNALQSNLVFFFSPSQVVAHEAPRHGSFRVGGLVEQGSVRREADGVTLRFLVTDTAHTVPVSYQGLLPDLFREGKGVVVAGKLDADGVFRATQVLAKHDENYMPPEAADAIKRAGNVATTGRAGAAPNSFASGEVAAANRPRTETR</sequence>
<feature type="topological domain" description="Cytoplasmic" evidence="10">
    <location>
        <begin position="1"/>
        <end position="7"/>
    </location>
</feature>
<evidence type="ECO:0000256" key="2">
    <source>
        <dbReference type="ARBA" id="ARBA00022617"/>
    </source>
</evidence>
<keyword evidence="2 10" id="KW-0349">Heme</keyword>
<evidence type="ECO:0000256" key="3">
    <source>
        <dbReference type="ARBA" id="ARBA00022692"/>
    </source>
</evidence>
<gene>
    <name evidence="10 12" type="primary">ccmE</name>
    <name evidence="10" type="synonym">cycJ</name>
    <name evidence="12" type="ORF">LMG1873_04417</name>
</gene>
<dbReference type="InterPro" id="IPR004329">
    <property type="entry name" value="CcmE"/>
</dbReference>
<feature type="binding site" description="axial binding residue" evidence="10">
    <location>
        <position position="127"/>
    </location>
    <ligand>
        <name>heme</name>
        <dbReference type="ChEBI" id="CHEBI:30413"/>
    </ligand>
    <ligandPart>
        <name>Fe</name>
        <dbReference type="ChEBI" id="CHEBI:18248"/>
    </ligandPart>
</feature>
<protein>
    <recommendedName>
        <fullName evidence="10">Cytochrome c-type biogenesis protein CcmE</fullName>
    </recommendedName>
    <alternativeName>
        <fullName evidence="10">Cytochrome c maturation protein E</fullName>
    </alternativeName>
    <alternativeName>
        <fullName evidence="10">Heme chaperone CcmE</fullName>
    </alternativeName>
</protein>
<evidence type="ECO:0000256" key="8">
    <source>
        <dbReference type="ARBA" id="ARBA00023004"/>
    </source>
</evidence>
<dbReference type="InterPro" id="IPR012340">
    <property type="entry name" value="NA-bd_OB-fold"/>
</dbReference>
<keyword evidence="5 10" id="KW-0201">Cytochrome c-type biogenesis</keyword>
<evidence type="ECO:0000256" key="10">
    <source>
        <dbReference type="HAMAP-Rule" id="MF_01959"/>
    </source>
</evidence>
<dbReference type="PANTHER" id="PTHR34128:SF2">
    <property type="entry name" value="CYTOCHROME C-TYPE BIOGENESIS PROTEIN CCME HOMOLOG, MITOCHONDRIAL"/>
    <property type="match status" value="1"/>
</dbReference>
<comment type="caution">
    <text evidence="12">The sequence shown here is derived from an EMBL/GenBank/DDBJ whole genome shotgun (WGS) entry which is preliminary data.</text>
</comment>
<evidence type="ECO:0000256" key="7">
    <source>
        <dbReference type="ARBA" id="ARBA00022989"/>
    </source>
</evidence>
<dbReference type="RefSeq" id="WP_061306570.1">
    <property type="nucleotide sequence ID" value="NZ_CADIJS010000004.1"/>
</dbReference>
<dbReference type="NCBIfam" id="NF009729">
    <property type="entry name" value="PRK13254.1-3"/>
    <property type="match status" value="1"/>
</dbReference>
<feature type="binding site" description="covalent" evidence="10">
    <location>
        <position position="123"/>
    </location>
    <ligand>
        <name>heme</name>
        <dbReference type="ChEBI" id="CHEBI:30413"/>
    </ligand>
</feature>
<proteinExistence type="inferred from homology"/>
<dbReference type="Pfam" id="PF03100">
    <property type="entry name" value="CcmE"/>
    <property type="match status" value="1"/>
</dbReference>
<comment type="function">
    <text evidence="10">Heme chaperone required for the biogenesis of c-type cytochromes. Transiently binds heme delivered by CcmC and transfers the heme to apo-cytochromes in a process facilitated by CcmF and CcmH.</text>
</comment>
<comment type="subcellular location">
    <subcellularLocation>
        <location evidence="10">Cell membrane</location>
        <topology evidence="10">Single-pass type II membrane protein</topology>
    </subcellularLocation>
    <subcellularLocation>
        <location evidence="1">Membrane</location>
    </subcellularLocation>
</comment>
<dbReference type="EMBL" id="CADIJS010000004">
    <property type="protein sequence ID" value="CAB3726607.1"/>
    <property type="molecule type" value="Genomic_DNA"/>
</dbReference>
<keyword evidence="3 10" id="KW-0812">Transmembrane</keyword>
<evidence type="ECO:0000256" key="5">
    <source>
        <dbReference type="ARBA" id="ARBA00022748"/>
    </source>
</evidence>
<evidence type="ECO:0000256" key="11">
    <source>
        <dbReference type="SAM" id="MobiDB-lite"/>
    </source>
</evidence>
<dbReference type="NCBIfam" id="NF009727">
    <property type="entry name" value="PRK13254.1-1"/>
    <property type="match status" value="1"/>
</dbReference>
<keyword evidence="8 10" id="KW-0408">Iron</keyword>
<keyword evidence="6 10" id="KW-0735">Signal-anchor</keyword>
<dbReference type="NCBIfam" id="NF009731">
    <property type="entry name" value="PRK13254.1-5"/>
    <property type="match status" value="1"/>
</dbReference>
<evidence type="ECO:0000256" key="9">
    <source>
        <dbReference type="ARBA" id="ARBA00023136"/>
    </source>
</evidence>
<evidence type="ECO:0000313" key="13">
    <source>
        <dbReference type="Proteomes" id="UP000494116"/>
    </source>
</evidence>
<dbReference type="Gene3D" id="2.40.50.140">
    <property type="entry name" value="Nucleic acid-binding proteins"/>
    <property type="match status" value="1"/>
</dbReference>
<feature type="topological domain" description="Extracellular" evidence="10">
    <location>
        <begin position="29"/>
        <end position="171"/>
    </location>
</feature>
<dbReference type="Proteomes" id="UP000494116">
    <property type="component" value="Unassembled WGS sequence"/>
</dbReference>
<dbReference type="PANTHER" id="PTHR34128">
    <property type="entry name" value="CYTOCHROME C-TYPE BIOGENESIS PROTEIN CCME HOMOLOG, MITOCHONDRIAL"/>
    <property type="match status" value="1"/>
</dbReference>
<feature type="region of interest" description="Disordered" evidence="11">
    <location>
        <begin position="146"/>
        <end position="171"/>
    </location>
</feature>
<reference evidence="12 13" key="1">
    <citation type="submission" date="2020-04" db="EMBL/GenBank/DDBJ databases">
        <authorList>
            <person name="De Canck E."/>
        </authorList>
    </citation>
    <scope>NUCLEOTIDE SEQUENCE [LARGE SCALE GENOMIC DNA]</scope>
    <source>
        <strain evidence="12 13">LMG 1873</strain>
    </source>
</reference>
<evidence type="ECO:0000256" key="4">
    <source>
        <dbReference type="ARBA" id="ARBA00022723"/>
    </source>
</evidence>
<evidence type="ECO:0000256" key="1">
    <source>
        <dbReference type="ARBA" id="ARBA00004370"/>
    </source>
</evidence>
<keyword evidence="9 10" id="KW-0472">Membrane</keyword>